<accession>A6G9Q6</accession>
<dbReference type="AlphaFoldDB" id="A6G9Q6"/>
<gene>
    <name evidence="2" type="ORF">PPSIR1_38084</name>
</gene>
<dbReference type="EMBL" id="ABCS01000046">
    <property type="protein sequence ID" value="EDM77450.1"/>
    <property type="molecule type" value="Genomic_DNA"/>
</dbReference>
<dbReference type="RefSeq" id="WP_006973448.1">
    <property type="nucleotide sequence ID" value="NZ_ABCS01000046.1"/>
</dbReference>
<evidence type="ECO:0000256" key="1">
    <source>
        <dbReference type="SAM" id="SignalP"/>
    </source>
</evidence>
<feature type="signal peptide" evidence="1">
    <location>
        <begin position="1"/>
        <end position="26"/>
    </location>
</feature>
<sequence length="162" mass="17141">MKSTRSQLFIGLAFIAGLTLPSSAHAEFRDLCDSARVCEYTAPNAPVLNADVCLDGTGQVRLKGPKPCAIGSVPFHARYGEVYDTLNQLVLAYVPLEDACAQPGLCSSAADYDSPPLTESEAICCIGAICWPGSTCGGTLFWCYDGVSNEDGTVTCFESLEV</sequence>
<keyword evidence="1" id="KW-0732">Signal</keyword>
<evidence type="ECO:0000313" key="3">
    <source>
        <dbReference type="Proteomes" id="UP000005801"/>
    </source>
</evidence>
<dbReference type="Proteomes" id="UP000005801">
    <property type="component" value="Unassembled WGS sequence"/>
</dbReference>
<proteinExistence type="predicted"/>
<comment type="caution">
    <text evidence="2">The sequence shown here is derived from an EMBL/GenBank/DDBJ whole genome shotgun (WGS) entry which is preliminary data.</text>
</comment>
<protein>
    <submittedName>
        <fullName evidence="2">Uncharacterized protein</fullName>
    </submittedName>
</protein>
<reference evidence="2 3" key="1">
    <citation type="submission" date="2007-06" db="EMBL/GenBank/DDBJ databases">
        <authorList>
            <person name="Shimkets L."/>
            <person name="Ferriera S."/>
            <person name="Johnson J."/>
            <person name="Kravitz S."/>
            <person name="Beeson K."/>
            <person name="Sutton G."/>
            <person name="Rogers Y.-H."/>
            <person name="Friedman R."/>
            <person name="Frazier M."/>
            <person name="Venter J.C."/>
        </authorList>
    </citation>
    <scope>NUCLEOTIDE SEQUENCE [LARGE SCALE GENOMIC DNA]</scope>
    <source>
        <strain evidence="2 3">SIR-1</strain>
    </source>
</reference>
<dbReference type="STRING" id="391625.PPSIR1_38084"/>
<evidence type="ECO:0000313" key="2">
    <source>
        <dbReference type="EMBL" id="EDM77450.1"/>
    </source>
</evidence>
<keyword evidence="3" id="KW-1185">Reference proteome</keyword>
<dbReference type="OrthoDB" id="5531262at2"/>
<feature type="chain" id="PRO_5002697561" evidence="1">
    <location>
        <begin position="27"/>
        <end position="162"/>
    </location>
</feature>
<organism evidence="2 3">
    <name type="scientific">Plesiocystis pacifica SIR-1</name>
    <dbReference type="NCBI Taxonomy" id="391625"/>
    <lineage>
        <taxon>Bacteria</taxon>
        <taxon>Pseudomonadati</taxon>
        <taxon>Myxococcota</taxon>
        <taxon>Polyangia</taxon>
        <taxon>Nannocystales</taxon>
        <taxon>Nannocystaceae</taxon>
        <taxon>Plesiocystis</taxon>
    </lineage>
</organism>
<name>A6G9Q6_9BACT</name>